<dbReference type="EMBL" id="AP018694">
    <property type="protein sequence ID" value="BBE17715.1"/>
    <property type="molecule type" value="Genomic_DNA"/>
</dbReference>
<sequence length="1485" mass="165127">MSHKKTGFIEAAMRNRNIVILIAVLFMLVGGIALKKMARNEFPQFTIRQGVVVGVYPGATSAEVEAQLTTVVENYIFGYSEVKKAKTYSQSKEGMMYIFVELNDNVKNADQFWSKLKHGLSEMKGTLPSGVLALVANSDFGDTSALLITLSSDTKSYKELEKELKKLEAECRKLPATSKIKHFGLQKEKIFVNVKPELLNEYNIKSISLLGSYMPNGMVNYAGTLKDGKYNLAIHLPNSFESEKDLADQIVYSDPKGNVVRLKNIATIERRYDDPDNYIRQNGKKTILLSLEMQTGNNIVEYGADVDKAIETFKKNSSPEIEVAKISELPKYVDESVSNFMREFLIAIIAVILVTMLLLPMRVASVAGITVPISVLITLAFLYFFGIELHTVSLAGLILVLGMIVDNSIVVIDNHVEKIDHRISPWHAAIKSAKELLTPIITATLAIMAAYIPLGFMVPGTAGEFMQPLPIVISIALIVSVLVAVLLVPYLNFVFIKKGLKKPESEKKSKSLLDILQGWFDSSLEWAFKNPKTILLGGVASIVLAIVLFKNLDQQMFPEMERNQFAVEVYLPTGSSLESTAQVVDSLEKVLMKDNRVTNVTSFIGTSSPRFHTVYAPNMPSPNYGQLLINTISNEATRAVVTDYSSKYTDGFTNAHVKFKILALQASKAPVEIRISSDSIKDIRSTEAQINEILKKTKSVGWVRDDWDQKQQILKVNLDRDKANRMSYSKSMVSTSLMIGLDGLPLTTIWENDYPVDVRLSQETKGPKNLNTLSNQYITSPIGFTGTPLRSFATFSPDWTEGCIVRRNGTRTLTMLIDNQPERAASAIFEEVRAQIEKLKLPEGTSINYGGDYEGQQETFIPMSYALALSIVLIFFIILFQFKKIKLSLIIMLTMILSLPGTAIGLNLMGYPFSTTAFIGIISLCGMVVRNGIILIDYATELKEKQRMPIHEAALAAGKRRMRPIFLTSAAASAGVITMIISRSPLWGPVGTVICFGLLVAMVLTLYILPILYSLAYTDKSKSGEGFWTVPPKVQKHKHKQIITSVVVLMLIFASNTQAQSLSLDSCKHLAIQNNKKIIEAGYEVRSSEEVRKNAYTNYFPKVSASAMAMKATDYLIKGNIPQMNLPVYDGDLANLEGATQYAYVPSIPINAIDYMNMATVSVAMPIYVGGQIRNGNKLAALGEEVSRKQQEMTTTDVLIRTEQLYWTTIGLIEKLKTLESYGELLVTLNKDVSNYTKAGLTQRNDLLKVQLKQNEWQSNRLKLQNGIALTKRALCQHIGIGYDSLLVLSDKPLTKGVISETVSSNESVTNRNEYQLLNKAAEAEELQLKMKRGELMPQLAVSGIVTAVDVMDSNLTQKIGLINLSIPISDWWGGSHKIKEQQLKIEKAHNKLQETSELLSLQIEQAKNEKQESLEQIKLAEKAVEQAKENLKVTEDNYRTGNIGISDLLEAQALFQSTNDNLTNSRCNYEISKSKYMQAIGKYE</sequence>
<name>A0A5K7S897_9BACT</name>
<evidence type="ECO:0000256" key="2">
    <source>
        <dbReference type="SAM" id="Coils"/>
    </source>
</evidence>
<evidence type="ECO:0000313" key="5">
    <source>
        <dbReference type="Proteomes" id="UP001193389"/>
    </source>
</evidence>
<dbReference type="Gene3D" id="3.30.70.1440">
    <property type="entry name" value="Multidrug efflux transporter AcrB pore domain"/>
    <property type="match status" value="1"/>
</dbReference>
<dbReference type="InterPro" id="IPR027463">
    <property type="entry name" value="AcrB_DN_DC_subdom"/>
</dbReference>
<dbReference type="GO" id="GO:0015562">
    <property type="term" value="F:efflux transmembrane transporter activity"/>
    <property type="evidence" value="ECO:0007669"/>
    <property type="project" value="InterPro"/>
</dbReference>
<feature type="transmembrane region" description="Helical" evidence="3">
    <location>
        <begin position="889"/>
        <end position="911"/>
    </location>
</feature>
<keyword evidence="3" id="KW-0812">Transmembrane</keyword>
<protein>
    <submittedName>
        <fullName evidence="4">RND multidrug efflux transporter</fullName>
    </submittedName>
</protein>
<feature type="transmembrane region" description="Helical" evidence="3">
    <location>
        <begin position="340"/>
        <end position="359"/>
    </location>
</feature>
<dbReference type="Gene3D" id="3.30.2090.10">
    <property type="entry name" value="Multidrug efflux transporter AcrB TolC docking domain, DN and DC subdomains"/>
    <property type="match status" value="2"/>
</dbReference>
<dbReference type="SUPFAM" id="SSF82866">
    <property type="entry name" value="Multidrug efflux transporter AcrB transmembrane domain"/>
    <property type="match status" value="2"/>
</dbReference>
<gene>
    <name evidence="4" type="ORF">AQPE_1872</name>
</gene>
<feature type="transmembrane region" description="Helical" evidence="3">
    <location>
        <begin position="965"/>
        <end position="984"/>
    </location>
</feature>
<organism evidence="4 5">
    <name type="scientific">Aquipluma nitroreducens</name>
    <dbReference type="NCBI Taxonomy" id="2010828"/>
    <lineage>
        <taxon>Bacteria</taxon>
        <taxon>Pseudomonadati</taxon>
        <taxon>Bacteroidota</taxon>
        <taxon>Bacteroidia</taxon>
        <taxon>Marinilabiliales</taxon>
        <taxon>Prolixibacteraceae</taxon>
        <taxon>Aquipluma</taxon>
    </lineage>
</organism>
<keyword evidence="5" id="KW-1185">Reference proteome</keyword>
<dbReference type="SUPFAM" id="SSF82693">
    <property type="entry name" value="Multidrug efflux transporter AcrB pore domain, PN1, PN2, PC1 and PC2 subdomains"/>
    <property type="match status" value="3"/>
</dbReference>
<dbReference type="InterPro" id="IPR001036">
    <property type="entry name" value="Acrflvin-R"/>
</dbReference>
<keyword evidence="3" id="KW-0472">Membrane</keyword>
<dbReference type="Gene3D" id="3.30.70.1430">
    <property type="entry name" value="Multidrug efflux transporter AcrB pore domain"/>
    <property type="match status" value="2"/>
</dbReference>
<dbReference type="PRINTS" id="PR00702">
    <property type="entry name" value="ACRIFLAVINRP"/>
</dbReference>
<dbReference type="InterPro" id="IPR003423">
    <property type="entry name" value="OMP_efflux"/>
</dbReference>
<feature type="transmembrane region" description="Helical" evidence="3">
    <location>
        <begin position="990"/>
        <end position="1013"/>
    </location>
</feature>
<feature type="transmembrane region" description="Helical" evidence="3">
    <location>
        <begin position="533"/>
        <end position="552"/>
    </location>
</feature>
<dbReference type="Pfam" id="PF02321">
    <property type="entry name" value="OEP"/>
    <property type="match status" value="1"/>
</dbReference>
<dbReference type="Gene3D" id="3.30.70.1320">
    <property type="entry name" value="Multidrug efflux transporter AcrB pore domain like"/>
    <property type="match status" value="1"/>
</dbReference>
<dbReference type="SUPFAM" id="SSF56954">
    <property type="entry name" value="Outer membrane efflux proteins (OEP)"/>
    <property type="match status" value="1"/>
</dbReference>
<evidence type="ECO:0000256" key="1">
    <source>
        <dbReference type="ARBA" id="ARBA00007613"/>
    </source>
</evidence>
<feature type="transmembrane region" description="Helical" evidence="3">
    <location>
        <begin position="917"/>
        <end position="939"/>
    </location>
</feature>
<feature type="coiled-coil region" evidence="2">
    <location>
        <begin position="150"/>
        <end position="177"/>
    </location>
</feature>
<dbReference type="KEGG" id="anf:AQPE_1872"/>
<feature type="transmembrane region" description="Helical" evidence="3">
    <location>
        <begin position="1042"/>
        <end position="1059"/>
    </location>
</feature>
<feature type="transmembrane region" description="Helical" evidence="3">
    <location>
        <begin position="366"/>
        <end position="386"/>
    </location>
</feature>
<evidence type="ECO:0000256" key="3">
    <source>
        <dbReference type="SAM" id="Phobius"/>
    </source>
</evidence>
<dbReference type="SUPFAM" id="SSF82714">
    <property type="entry name" value="Multidrug efflux transporter AcrB TolC docking domain, DN and DC subdomains"/>
    <property type="match status" value="2"/>
</dbReference>
<feature type="transmembrane region" description="Helical" evidence="3">
    <location>
        <begin position="471"/>
        <end position="495"/>
    </location>
</feature>
<keyword evidence="3" id="KW-1133">Transmembrane helix</keyword>
<dbReference type="GO" id="GO:0005886">
    <property type="term" value="C:plasma membrane"/>
    <property type="evidence" value="ECO:0007669"/>
    <property type="project" value="TreeGrafter"/>
</dbReference>
<dbReference type="Pfam" id="PF00873">
    <property type="entry name" value="ACR_tran"/>
    <property type="match status" value="1"/>
</dbReference>
<dbReference type="PANTHER" id="PTHR32063:SF18">
    <property type="entry name" value="CATION EFFLUX SYSTEM PROTEIN"/>
    <property type="match status" value="1"/>
</dbReference>
<evidence type="ECO:0000313" key="4">
    <source>
        <dbReference type="EMBL" id="BBE17715.1"/>
    </source>
</evidence>
<dbReference type="Gene3D" id="1.20.1640.10">
    <property type="entry name" value="Multidrug efflux transporter AcrB transmembrane domain"/>
    <property type="match status" value="2"/>
</dbReference>
<dbReference type="RefSeq" id="WP_318350693.1">
    <property type="nucleotide sequence ID" value="NZ_AP018694.1"/>
</dbReference>
<accession>A0A5K7S897</accession>
<feature type="transmembrane region" description="Helical" evidence="3">
    <location>
        <begin position="436"/>
        <end position="459"/>
    </location>
</feature>
<dbReference type="Proteomes" id="UP001193389">
    <property type="component" value="Chromosome"/>
</dbReference>
<feature type="transmembrane region" description="Helical" evidence="3">
    <location>
        <begin position="863"/>
        <end position="882"/>
    </location>
</feature>
<reference evidence="4" key="1">
    <citation type="journal article" date="2020" name="Int. J. Syst. Evol. Microbiol.">
        <title>Aquipluma nitroreducens gen. nov. sp. nov., a novel facultatively anaerobic bacterium isolated from a freshwater lake.</title>
        <authorList>
            <person name="Watanabe M."/>
            <person name="Kojima H."/>
            <person name="Fukui M."/>
        </authorList>
    </citation>
    <scope>NUCLEOTIDE SEQUENCE</scope>
    <source>
        <strain evidence="4">MeG22</strain>
    </source>
</reference>
<dbReference type="GO" id="GO:0042910">
    <property type="term" value="F:xenobiotic transmembrane transporter activity"/>
    <property type="evidence" value="ECO:0007669"/>
    <property type="project" value="TreeGrafter"/>
</dbReference>
<proteinExistence type="inferred from homology"/>
<dbReference type="PANTHER" id="PTHR32063">
    <property type="match status" value="1"/>
</dbReference>
<dbReference type="Gene3D" id="1.20.1600.10">
    <property type="entry name" value="Outer membrane efflux proteins (OEP)"/>
    <property type="match status" value="1"/>
</dbReference>
<keyword evidence="2" id="KW-0175">Coiled coil</keyword>
<feature type="transmembrane region" description="Helical" evidence="3">
    <location>
        <begin position="392"/>
        <end position="416"/>
    </location>
</feature>
<comment type="similarity">
    <text evidence="1">Belongs to the outer membrane factor (OMF) (TC 1.B.17) family.</text>
</comment>
<feature type="coiled-coil region" evidence="2">
    <location>
        <begin position="1379"/>
        <end position="1438"/>
    </location>
</feature>